<keyword evidence="6" id="KW-1185">Reference proteome</keyword>
<protein>
    <submittedName>
        <fullName evidence="5">AMP-binding protein</fullName>
    </submittedName>
</protein>
<feature type="domain" description="Carrier" evidence="4">
    <location>
        <begin position="1553"/>
        <end position="1627"/>
    </location>
</feature>
<dbReference type="Pfam" id="PF00668">
    <property type="entry name" value="Condensation"/>
    <property type="match status" value="1"/>
</dbReference>
<dbReference type="Pfam" id="PF00501">
    <property type="entry name" value="AMP-binding"/>
    <property type="match status" value="1"/>
</dbReference>
<dbReference type="InterPro" id="IPR045851">
    <property type="entry name" value="AMP-bd_C_sf"/>
</dbReference>
<gene>
    <name evidence="5" type="ORF">LWC34_03780</name>
</gene>
<dbReference type="SUPFAM" id="SSF52777">
    <property type="entry name" value="CoA-dependent acyltransferases"/>
    <property type="match status" value="2"/>
</dbReference>
<dbReference type="EMBL" id="JAJVCN010000001">
    <property type="protein sequence ID" value="MCE7001955.1"/>
    <property type="molecule type" value="Genomic_DNA"/>
</dbReference>
<dbReference type="PROSITE" id="PS00012">
    <property type="entry name" value="PHOSPHOPANTETHEINE"/>
    <property type="match status" value="1"/>
</dbReference>
<dbReference type="Proteomes" id="UP001521150">
    <property type="component" value="Unassembled WGS sequence"/>
</dbReference>
<dbReference type="InterPro" id="IPR042099">
    <property type="entry name" value="ANL_N_sf"/>
</dbReference>
<proteinExistence type="predicted"/>
<dbReference type="PANTHER" id="PTHR45398:SF1">
    <property type="entry name" value="ENZYME, PUTATIVE (JCVI)-RELATED"/>
    <property type="match status" value="1"/>
</dbReference>
<dbReference type="InterPro" id="IPR009081">
    <property type="entry name" value="PP-bd_ACP"/>
</dbReference>
<dbReference type="SMART" id="SM00823">
    <property type="entry name" value="PKS_PP"/>
    <property type="match status" value="1"/>
</dbReference>
<dbReference type="SUPFAM" id="SSF56801">
    <property type="entry name" value="Acetyl-CoA synthetase-like"/>
    <property type="match status" value="2"/>
</dbReference>
<dbReference type="InterPro" id="IPR036736">
    <property type="entry name" value="ACP-like_sf"/>
</dbReference>
<dbReference type="PANTHER" id="PTHR45398">
    <property type="match status" value="1"/>
</dbReference>
<evidence type="ECO:0000256" key="1">
    <source>
        <dbReference type="ARBA" id="ARBA00001957"/>
    </source>
</evidence>
<dbReference type="PROSITE" id="PS00455">
    <property type="entry name" value="AMP_BINDING"/>
    <property type="match status" value="1"/>
</dbReference>
<dbReference type="Pfam" id="PF00550">
    <property type="entry name" value="PP-binding"/>
    <property type="match status" value="1"/>
</dbReference>
<reference evidence="5 6" key="1">
    <citation type="submission" date="2021-12" db="EMBL/GenBank/DDBJ databases">
        <title>Genome sequence of Kibdelosporangium philippinense ATCC 49844.</title>
        <authorList>
            <person name="Fedorov E.A."/>
            <person name="Omeragic M."/>
            <person name="Shalygina K.F."/>
            <person name="Maclea K.S."/>
        </authorList>
    </citation>
    <scope>NUCLEOTIDE SEQUENCE [LARGE SCALE GENOMIC DNA]</scope>
    <source>
        <strain evidence="5 6">ATCC 49844</strain>
    </source>
</reference>
<dbReference type="InterPro" id="IPR013968">
    <property type="entry name" value="PKS_KR"/>
</dbReference>
<comment type="caution">
    <text evidence="5">The sequence shown here is derived from an EMBL/GenBank/DDBJ whole genome shotgun (WGS) entry which is preliminary data.</text>
</comment>
<name>A0ABS8Z286_9PSEU</name>
<dbReference type="InterPro" id="IPR020845">
    <property type="entry name" value="AMP-binding_CS"/>
</dbReference>
<dbReference type="InterPro" id="IPR006162">
    <property type="entry name" value="Ppantetheine_attach_site"/>
</dbReference>
<dbReference type="InterPro" id="IPR057326">
    <property type="entry name" value="KR_dom"/>
</dbReference>
<dbReference type="SUPFAM" id="SSF51735">
    <property type="entry name" value="NAD(P)-binding Rossmann-fold domains"/>
    <property type="match status" value="2"/>
</dbReference>
<dbReference type="Gene3D" id="3.40.50.12780">
    <property type="entry name" value="N-terminal domain of ligase-like"/>
    <property type="match status" value="1"/>
</dbReference>
<keyword evidence="3" id="KW-0597">Phosphoprotein</keyword>
<dbReference type="InterPro" id="IPR020806">
    <property type="entry name" value="PKS_PP-bd"/>
</dbReference>
<dbReference type="InterPro" id="IPR000873">
    <property type="entry name" value="AMP-dep_synth/lig_dom"/>
</dbReference>
<dbReference type="InterPro" id="IPR001242">
    <property type="entry name" value="Condensation_dom"/>
</dbReference>
<evidence type="ECO:0000259" key="4">
    <source>
        <dbReference type="PROSITE" id="PS50075"/>
    </source>
</evidence>
<dbReference type="Gene3D" id="3.30.300.30">
    <property type="match status" value="2"/>
</dbReference>
<dbReference type="Gene3D" id="3.30.559.10">
    <property type="entry name" value="Chloramphenicol acetyltransferase-like domain"/>
    <property type="match status" value="1"/>
</dbReference>
<accession>A0ABS8Z286</accession>
<sequence>MAATRGRAQGREARTRHGVHFAVLTHPSEEPAVQSNLFASHDPAEVAKRVHAVLHDRADRPAVSGHSGTQLAARIDAAVTALAGPAPGEAVPVTAAEPVDVLVGCLAAWLAGATPWVGPDAAAAGSVVSPDALVVAEPLVGCVAYPAGWLGGLDLPETAERVVAHADWRVDAWLPVVCAALLAGVPRIDLASAGSATDGRGVLAFPGHALPAGADGFDVWLTWGAVPPSGGPVHRHGFGDHFVIADLDPETPGQGPRGRVPGRHRVLNPAGRPIPDNAWGRLGLAGVLPLVADTPAELVATDRGEQTWITDYRARKRSDGTIEFDLAETDTLRFAGRRLSPALVRRALADAGLADAALLARDQGTDRARLVLHVAEGADTGRLAEVLPDWAHPLGVAVLPALPRTDSGSVDYAALTDLALPDDWLLAHAERVLADAHGGPVRLRALTTPPEPATRLLPAEFEANGGHYPDDRLAELAGAVLEPPVDSLADRLRAAADSGRGILLVDGDGTERELPYRALLDDAARIAAFLKARGLGEGDEVIVHCADPADLLAGIWACVLSGVLAVPITPASPYDGAGNPMWHLLGPDTMLTRDLVLTTATQAKATEAALADRGLAARTLLLEDARGHEPLADAGWTIGRHAVMLLTSGSTGAPKGVPLSHRNLVSLAEAVCREFAFDRGAEVSLNWLAVDHVGGLVQHHIRDLCLANRQIHVDTAYVMAKPTRMLDLMAKHRVTLAWQANFGFNMLNEQAAEITRGSWDLSPVKLWENGGEAVTHDGNQRFLGLLAPHGLRPDVIKPVFGMTETSSAIIAAHNLVAGRHDNVHWLSDSGLDHRVVRALPGGGSAFVEVGTPMAGVAMRVVDAEGKVCPEGVIGRIEVSGLQIFDGYYRNPAANADTFSPDGWLRMGDCGFMVDGSLVVTGREKDVIIVNGLNFAARALEGAVETVPGVRQGCCAAVSVRRPDAVTDDLVVFVSSADDAAADPAAVEAALLSEFSLRPIAVVELDPAQWPRTAIGKIRRPPLAQGFLAGEFADRIVLQRDSGVGEPASLPEFHFVQRWLPASAAPRVDRRVLWLGGPAPADVPLAAAEGAAYAGFDADGRARYRSDHHADIAALLVDAARRLGGLDAVVDTAVRAVPETADAADRAVAALERAHARWGALCRAAAGQDAPPALVLVVDEAFTVTGTEAGIGNAALPGLAESFAQSHPQLSIKVVDGAVDEELLAEQAATPGQTRVAYRDGTRLVATLEPLTASDIPATPARVLTEGGHYLVIGGLGGVGALLCQHLLQRFGARLTVIGRGPADAGGSRAQTLDYLAAQAAASSGARFDYHPVDATDPAALTAVVEAADAPFDAVFALLGEGSVVEQIDALMTGGQVDDVRALRRAGDRIRLCHSLDTALATRPAPVVMFSSVNGFFGGAGFAHYAGACAYQAAHAVRSERGDICLDWGMWQQVGMAAGAPAELTALAERRGFARMTPAQGLAALHVALDAPDRRVLIGLLAGGSAVAPLLPADLFGHAVSADGPVDAADVATVLGIPAERVHTVRRSSQAERALSSPHMASLLEVFRGVLAAPDVDGDDNFFAVGGDSIRAIQVVTRAAERGIRFSALDLFEHKTVAALLAHLAGTGQLSALPDPVDDIDATAPVELPPVFDWWLETADRIDVRAHLTMGMRYELDHRIEPDAVEAALLALIAQHDALRLRLTETPDGPRLVAAGDPADSLGFEVHSVTGDGEVHAVESALHRGVDPADGPIVRAALLRFADQSRAQLALVIHHAAVDGVSWRIIEDDLVLLLADGGGELPARTMGFFDWAHRVVRRAQLVDGTALADAWLARLGDSGDVFADVPDKRPREGDSIVLNRTVCAPAPRGGEASVNEVLLAAVGWSLSRWTGHESFAIDVEGHGRLERELPVDLSRTIGWFTAIAPLRLDIAGCGRPADAVPRVRRALDDTRGRHLEWGLLRHLGACPPEHPLHDVPERQVSFNYLGVFDAGGEANPLLSAVPGSLSAEQSPDSPRRYLIDIAAQVSAGDLEIAVKFSPDVHQRADVERWLDECVTVVTGLLAAEPEPVVLADLDQDELAMALQEVGFGLDD</sequence>
<evidence type="ECO:0000256" key="3">
    <source>
        <dbReference type="ARBA" id="ARBA00022553"/>
    </source>
</evidence>
<dbReference type="InterPro" id="IPR036291">
    <property type="entry name" value="NAD(P)-bd_dom_sf"/>
</dbReference>
<dbReference type="InterPro" id="IPR023213">
    <property type="entry name" value="CAT-like_dom_sf"/>
</dbReference>
<dbReference type="RefSeq" id="WP_233723000.1">
    <property type="nucleotide sequence ID" value="NZ_JAJVCN010000001.1"/>
</dbReference>
<dbReference type="Gene3D" id="1.10.1200.10">
    <property type="entry name" value="ACP-like"/>
    <property type="match status" value="1"/>
</dbReference>
<comment type="cofactor">
    <cofactor evidence="1">
        <name>pantetheine 4'-phosphate</name>
        <dbReference type="ChEBI" id="CHEBI:47942"/>
    </cofactor>
</comment>
<dbReference type="SUPFAM" id="SSF47336">
    <property type="entry name" value="ACP-like"/>
    <property type="match status" value="1"/>
</dbReference>
<dbReference type="Pfam" id="PF08659">
    <property type="entry name" value="KR"/>
    <property type="match status" value="1"/>
</dbReference>
<dbReference type="Gene3D" id="3.30.559.30">
    <property type="entry name" value="Nonribosomal peptide synthetase, condensation domain"/>
    <property type="match status" value="1"/>
</dbReference>
<dbReference type="SMART" id="SM00822">
    <property type="entry name" value="PKS_KR"/>
    <property type="match status" value="1"/>
</dbReference>
<dbReference type="Gene3D" id="3.40.50.720">
    <property type="entry name" value="NAD(P)-binding Rossmann-like Domain"/>
    <property type="match status" value="1"/>
</dbReference>
<dbReference type="PROSITE" id="PS50075">
    <property type="entry name" value="CARRIER"/>
    <property type="match status" value="1"/>
</dbReference>
<evidence type="ECO:0000256" key="2">
    <source>
        <dbReference type="ARBA" id="ARBA00022450"/>
    </source>
</evidence>
<evidence type="ECO:0000313" key="6">
    <source>
        <dbReference type="Proteomes" id="UP001521150"/>
    </source>
</evidence>
<evidence type="ECO:0000313" key="5">
    <source>
        <dbReference type="EMBL" id="MCE7001955.1"/>
    </source>
</evidence>
<keyword evidence="2" id="KW-0596">Phosphopantetheine</keyword>
<organism evidence="5 6">
    <name type="scientific">Kibdelosporangium philippinense</name>
    <dbReference type="NCBI Taxonomy" id="211113"/>
    <lineage>
        <taxon>Bacteria</taxon>
        <taxon>Bacillati</taxon>
        <taxon>Actinomycetota</taxon>
        <taxon>Actinomycetes</taxon>
        <taxon>Pseudonocardiales</taxon>
        <taxon>Pseudonocardiaceae</taxon>
        <taxon>Kibdelosporangium</taxon>
    </lineage>
</organism>